<evidence type="ECO:0000256" key="5">
    <source>
        <dbReference type="ARBA" id="ARBA00022825"/>
    </source>
</evidence>
<keyword evidence="7" id="KW-1015">Disulfide bond</keyword>
<evidence type="ECO:0000256" key="4">
    <source>
        <dbReference type="ARBA" id="ARBA00022801"/>
    </source>
</evidence>
<dbReference type="CDD" id="cd00190">
    <property type="entry name" value="Tryp_SPc"/>
    <property type="match status" value="1"/>
</dbReference>
<evidence type="ECO:0000256" key="1">
    <source>
        <dbReference type="ARBA" id="ARBA00007664"/>
    </source>
</evidence>
<sequence length="325" mass="37332">MNSYSFSKILLYIVQIVSCKNNVYEQNKYHDDSENTVNISIDDIIPENSVKNELRGGSLINIREYPFVVSIQKKLIPRCVGSLISPFWVITAGHCLIDLNKKSTNILDPDDFTVISGRTIMTSSDKDGQERKVEMLVLHSRFQRVYLNYDVGLVKTKDKFTLNYFTQSVKLYSMPSEIKTYFQFCKLIGWEFGNHTLDEPSEANTKKLKMMNLRTMSFELCKSLLGRLITQDSVCSHLDGKCPGQSGSPLICGDTLYGIFTWTTGCLYPKMPAIFMRVAKIYIWVHNVTDGIYTEAYRKVASNAMKVFEYSAFLYILQIYAFIYF</sequence>
<evidence type="ECO:0000259" key="11">
    <source>
        <dbReference type="PROSITE" id="PS50240"/>
    </source>
</evidence>
<keyword evidence="6" id="KW-0865">Zymogen</keyword>
<dbReference type="EC" id="3.4.21.4" evidence="9"/>
<keyword evidence="5" id="KW-0720">Serine protease</keyword>
<gene>
    <name evidence="12" type="ORF">HHI36_000969</name>
</gene>
<reference evidence="12 13" key="1">
    <citation type="journal article" date="2021" name="BMC Biol.">
        <title>Horizontally acquired antibacterial genes associated with adaptive radiation of ladybird beetles.</title>
        <authorList>
            <person name="Li H.S."/>
            <person name="Tang X.F."/>
            <person name="Huang Y.H."/>
            <person name="Xu Z.Y."/>
            <person name="Chen M.L."/>
            <person name="Du X.Y."/>
            <person name="Qiu B.Y."/>
            <person name="Chen P.T."/>
            <person name="Zhang W."/>
            <person name="Slipinski A."/>
            <person name="Escalona H.E."/>
            <person name="Waterhouse R.M."/>
            <person name="Zwick A."/>
            <person name="Pang H."/>
        </authorList>
    </citation>
    <scope>NUCLEOTIDE SEQUENCE [LARGE SCALE GENOMIC DNA]</scope>
    <source>
        <strain evidence="12">SYSU2018</strain>
    </source>
</reference>
<organism evidence="12 13">
    <name type="scientific">Cryptolaemus montrouzieri</name>
    <dbReference type="NCBI Taxonomy" id="559131"/>
    <lineage>
        <taxon>Eukaryota</taxon>
        <taxon>Metazoa</taxon>
        <taxon>Ecdysozoa</taxon>
        <taxon>Arthropoda</taxon>
        <taxon>Hexapoda</taxon>
        <taxon>Insecta</taxon>
        <taxon>Pterygota</taxon>
        <taxon>Neoptera</taxon>
        <taxon>Endopterygota</taxon>
        <taxon>Coleoptera</taxon>
        <taxon>Polyphaga</taxon>
        <taxon>Cucujiformia</taxon>
        <taxon>Coccinelloidea</taxon>
        <taxon>Coccinellidae</taxon>
        <taxon>Scymninae</taxon>
        <taxon>Scymnini</taxon>
        <taxon>Cryptolaemus</taxon>
    </lineage>
</organism>
<dbReference type="InterPro" id="IPR050430">
    <property type="entry name" value="Peptidase_S1"/>
</dbReference>
<keyword evidence="10" id="KW-0732">Signal</keyword>
<dbReference type="GO" id="GO:0004252">
    <property type="term" value="F:serine-type endopeptidase activity"/>
    <property type="evidence" value="ECO:0007669"/>
    <property type="project" value="UniProtKB-EC"/>
</dbReference>
<evidence type="ECO:0000256" key="3">
    <source>
        <dbReference type="ARBA" id="ARBA00022757"/>
    </source>
</evidence>
<dbReference type="EMBL" id="JABFTP020000185">
    <property type="protein sequence ID" value="KAL3286463.1"/>
    <property type="molecule type" value="Genomic_DNA"/>
</dbReference>
<comment type="similarity">
    <text evidence="1">Belongs to the peptidase S1 family.</text>
</comment>
<dbReference type="InterPro" id="IPR043504">
    <property type="entry name" value="Peptidase_S1_PA_chymotrypsin"/>
</dbReference>
<comment type="catalytic activity">
    <reaction evidence="8">
        <text>Preferential cleavage: Arg-|-Xaa, Lys-|-Xaa.</text>
        <dbReference type="EC" id="3.4.21.4"/>
    </reaction>
</comment>
<evidence type="ECO:0000256" key="8">
    <source>
        <dbReference type="ARBA" id="ARBA00036320"/>
    </source>
</evidence>
<dbReference type="InterPro" id="IPR001314">
    <property type="entry name" value="Peptidase_S1A"/>
</dbReference>
<dbReference type="InterPro" id="IPR001254">
    <property type="entry name" value="Trypsin_dom"/>
</dbReference>
<dbReference type="AlphaFoldDB" id="A0ABD2P6V4"/>
<dbReference type="Pfam" id="PF00089">
    <property type="entry name" value="Trypsin"/>
    <property type="match status" value="1"/>
</dbReference>
<name>A0ABD2P6V4_9CUCU</name>
<dbReference type="PANTHER" id="PTHR24276">
    <property type="entry name" value="POLYSERASE-RELATED"/>
    <property type="match status" value="1"/>
</dbReference>
<accession>A0ABD2P6V4</accession>
<dbReference type="PROSITE" id="PS00134">
    <property type="entry name" value="TRYPSIN_HIS"/>
    <property type="match status" value="1"/>
</dbReference>
<evidence type="ECO:0000313" key="12">
    <source>
        <dbReference type="EMBL" id="KAL3286463.1"/>
    </source>
</evidence>
<evidence type="ECO:0000256" key="9">
    <source>
        <dbReference type="ARBA" id="ARBA00038868"/>
    </source>
</evidence>
<keyword evidence="4" id="KW-0378">Hydrolase</keyword>
<keyword evidence="3" id="KW-0222">Digestion</keyword>
<dbReference type="PRINTS" id="PR00722">
    <property type="entry name" value="CHYMOTRYPSIN"/>
</dbReference>
<keyword evidence="13" id="KW-1185">Reference proteome</keyword>
<feature type="chain" id="PRO_5044838049" description="trypsin" evidence="10">
    <location>
        <begin position="20"/>
        <end position="325"/>
    </location>
</feature>
<dbReference type="SUPFAM" id="SSF50494">
    <property type="entry name" value="Trypsin-like serine proteases"/>
    <property type="match status" value="1"/>
</dbReference>
<evidence type="ECO:0000256" key="10">
    <source>
        <dbReference type="SAM" id="SignalP"/>
    </source>
</evidence>
<keyword evidence="2" id="KW-0645">Protease</keyword>
<dbReference type="InterPro" id="IPR009003">
    <property type="entry name" value="Peptidase_S1_PA"/>
</dbReference>
<dbReference type="Gene3D" id="2.40.10.10">
    <property type="entry name" value="Trypsin-like serine proteases"/>
    <property type="match status" value="1"/>
</dbReference>
<evidence type="ECO:0000256" key="7">
    <source>
        <dbReference type="ARBA" id="ARBA00023157"/>
    </source>
</evidence>
<dbReference type="SMART" id="SM00020">
    <property type="entry name" value="Tryp_SPc"/>
    <property type="match status" value="1"/>
</dbReference>
<protein>
    <recommendedName>
        <fullName evidence="9">trypsin</fullName>
        <ecNumber evidence="9">3.4.21.4</ecNumber>
    </recommendedName>
</protein>
<dbReference type="PANTHER" id="PTHR24276:SF97">
    <property type="entry name" value="GH13245P2-RELATED"/>
    <property type="match status" value="1"/>
</dbReference>
<comment type="caution">
    <text evidence="12">The sequence shown here is derived from an EMBL/GenBank/DDBJ whole genome shotgun (WGS) entry which is preliminary data.</text>
</comment>
<feature type="signal peptide" evidence="10">
    <location>
        <begin position="1"/>
        <end position="19"/>
    </location>
</feature>
<dbReference type="Proteomes" id="UP001516400">
    <property type="component" value="Unassembled WGS sequence"/>
</dbReference>
<feature type="domain" description="Peptidase S1" evidence="11">
    <location>
        <begin position="54"/>
        <end position="290"/>
    </location>
</feature>
<dbReference type="FunFam" id="2.40.10.10:FF:000068">
    <property type="entry name" value="transmembrane protease serine 2"/>
    <property type="match status" value="1"/>
</dbReference>
<evidence type="ECO:0000256" key="2">
    <source>
        <dbReference type="ARBA" id="ARBA00022670"/>
    </source>
</evidence>
<dbReference type="GO" id="GO:0006508">
    <property type="term" value="P:proteolysis"/>
    <property type="evidence" value="ECO:0007669"/>
    <property type="project" value="UniProtKB-KW"/>
</dbReference>
<proteinExistence type="inferred from homology"/>
<dbReference type="InterPro" id="IPR018114">
    <property type="entry name" value="TRYPSIN_HIS"/>
</dbReference>
<evidence type="ECO:0000313" key="13">
    <source>
        <dbReference type="Proteomes" id="UP001516400"/>
    </source>
</evidence>
<evidence type="ECO:0000256" key="6">
    <source>
        <dbReference type="ARBA" id="ARBA00023145"/>
    </source>
</evidence>
<dbReference type="GO" id="GO:0007586">
    <property type="term" value="P:digestion"/>
    <property type="evidence" value="ECO:0007669"/>
    <property type="project" value="UniProtKB-KW"/>
</dbReference>
<dbReference type="PROSITE" id="PS50240">
    <property type="entry name" value="TRYPSIN_DOM"/>
    <property type="match status" value="1"/>
</dbReference>